<name>A0ABD0R6S9_CIRMR</name>
<comment type="caution">
    <text evidence="1">The sequence shown here is derived from an EMBL/GenBank/DDBJ whole genome shotgun (WGS) entry which is preliminary data.</text>
</comment>
<proteinExistence type="predicted"/>
<dbReference type="AlphaFoldDB" id="A0ABD0R6S9"/>
<gene>
    <name evidence="1" type="ORF">M9458_011889</name>
</gene>
<protein>
    <submittedName>
        <fullName evidence="1">Uncharacterized protein</fullName>
    </submittedName>
</protein>
<dbReference type="EMBL" id="JAMKFB020000005">
    <property type="protein sequence ID" value="KAL0193593.1"/>
    <property type="molecule type" value="Genomic_DNA"/>
</dbReference>
<keyword evidence="2" id="KW-1185">Reference proteome</keyword>
<evidence type="ECO:0000313" key="1">
    <source>
        <dbReference type="EMBL" id="KAL0193593.1"/>
    </source>
</evidence>
<organism evidence="1 2">
    <name type="scientific">Cirrhinus mrigala</name>
    <name type="common">Mrigala</name>
    <dbReference type="NCBI Taxonomy" id="683832"/>
    <lineage>
        <taxon>Eukaryota</taxon>
        <taxon>Metazoa</taxon>
        <taxon>Chordata</taxon>
        <taxon>Craniata</taxon>
        <taxon>Vertebrata</taxon>
        <taxon>Euteleostomi</taxon>
        <taxon>Actinopterygii</taxon>
        <taxon>Neopterygii</taxon>
        <taxon>Teleostei</taxon>
        <taxon>Ostariophysi</taxon>
        <taxon>Cypriniformes</taxon>
        <taxon>Cyprinidae</taxon>
        <taxon>Labeoninae</taxon>
        <taxon>Labeonini</taxon>
        <taxon>Cirrhinus</taxon>
    </lineage>
</organism>
<reference evidence="1 2" key="1">
    <citation type="submission" date="2024-05" db="EMBL/GenBank/DDBJ databases">
        <title>Genome sequencing and assembly of Indian major carp, Cirrhinus mrigala (Hamilton, 1822).</title>
        <authorList>
            <person name="Mohindra V."/>
            <person name="Chowdhury L.M."/>
            <person name="Lal K."/>
            <person name="Jena J.K."/>
        </authorList>
    </citation>
    <scope>NUCLEOTIDE SEQUENCE [LARGE SCALE GENOMIC DNA]</scope>
    <source>
        <strain evidence="1">CM1030</strain>
        <tissue evidence="1">Blood</tissue>
    </source>
</reference>
<sequence>MIKEVLLGVLAATLAFTVGILLGHFATDKGSSVPDWVRDASRDVDEKIIKTFLEQLDTSELRENL</sequence>
<dbReference type="Proteomes" id="UP001529510">
    <property type="component" value="Unassembled WGS sequence"/>
</dbReference>
<accession>A0ABD0R6S9</accession>
<evidence type="ECO:0000313" key="2">
    <source>
        <dbReference type="Proteomes" id="UP001529510"/>
    </source>
</evidence>
<feature type="non-terminal residue" evidence="1">
    <location>
        <position position="65"/>
    </location>
</feature>